<dbReference type="InterPro" id="IPR030389">
    <property type="entry name" value="G_FEOB_dom"/>
</dbReference>
<evidence type="ECO:0000259" key="17">
    <source>
        <dbReference type="PROSITE" id="PS51711"/>
    </source>
</evidence>
<dbReference type="AlphaFoldDB" id="S3K279"/>
<feature type="transmembrane region" description="Helical" evidence="16">
    <location>
        <begin position="625"/>
        <end position="643"/>
    </location>
</feature>
<feature type="transmembrane region" description="Helical" evidence="16">
    <location>
        <begin position="294"/>
        <end position="319"/>
    </location>
</feature>
<accession>S3K279</accession>
<evidence type="ECO:0000256" key="13">
    <source>
        <dbReference type="NCBIfam" id="TIGR00437"/>
    </source>
</evidence>
<evidence type="ECO:0000313" key="19">
    <source>
        <dbReference type="Proteomes" id="UP000014541"/>
    </source>
</evidence>
<gene>
    <name evidence="18" type="ORF">HMPREF9194_00336</name>
</gene>
<keyword evidence="7 14" id="KW-0547">Nucleotide-binding</keyword>
<dbReference type="RefSeq" id="WP_016524635.1">
    <property type="nucleotide sequence ID" value="NZ_KE332518.1"/>
</dbReference>
<feature type="binding site" evidence="15">
    <location>
        <position position="21"/>
    </location>
    <ligand>
        <name>Mg(2+)</name>
        <dbReference type="ChEBI" id="CHEBI:18420"/>
        <label>2</label>
    </ligand>
</feature>
<keyword evidence="3" id="KW-1003">Cell membrane</keyword>
<keyword evidence="4 16" id="KW-0410">Iron transport</keyword>
<feature type="transmembrane region" description="Helical" evidence="16">
    <location>
        <begin position="405"/>
        <end position="425"/>
    </location>
</feature>
<keyword evidence="12 16" id="KW-0472">Membrane</keyword>
<dbReference type="eggNOG" id="COG0370">
    <property type="taxonomic scope" value="Bacteria"/>
</dbReference>
<dbReference type="GO" id="GO:0015093">
    <property type="term" value="F:ferrous iron transmembrane transporter activity"/>
    <property type="evidence" value="ECO:0007669"/>
    <property type="project" value="UniProtKB-UniRule"/>
</dbReference>
<evidence type="ECO:0000256" key="4">
    <source>
        <dbReference type="ARBA" id="ARBA00022496"/>
    </source>
</evidence>
<comment type="similarity">
    <text evidence="16">Belongs to the TRAFAC class TrmE-Era-EngA-EngB-Septin-like GTPase superfamily. FeoB GTPase (TC 9.A.8) family.</text>
</comment>
<feature type="binding site" evidence="15">
    <location>
        <position position="24"/>
    </location>
    <ligand>
        <name>Mg(2+)</name>
        <dbReference type="ChEBI" id="CHEBI:18420"/>
        <label>2</label>
    </ligand>
</feature>
<dbReference type="PROSITE" id="PS51711">
    <property type="entry name" value="G_FEOB"/>
    <property type="match status" value="1"/>
</dbReference>
<dbReference type="InterPro" id="IPR050860">
    <property type="entry name" value="FeoB_GTPase"/>
</dbReference>
<keyword evidence="15" id="KW-0479">Metal-binding</keyword>
<feature type="binding site" evidence="14">
    <location>
        <begin position="54"/>
        <end position="57"/>
    </location>
    <ligand>
        <name>GTP</name>
        <dbReference type="ChEBI" id="CHEBI:37565"/>
        <label>1</label>
    </ligand>
</feature>
<dbReference type="InterPro" id="IPR003373">
    <property type="entry name" value="Fe2_transport_prot-B"/>
</dbReference>
<feature type="transmembrane region" description="Helical" evidence="16">
    <location>
        <begin position="225"/>
        <end position="249"/>
    </location>
</feature>
<evidence type="ECO:0000256" key="9">
    <source>
        <dbReference type="ARBA" id="ARBA00023004"/>
    </source>
</evidence>
<dbReference type="Pfam" id="PF07664">
    <property type="entry name" value="FeoB_C"/>
    <property type="match status" value="1"/>
</dbReference>
<dbReference type="PATRIC" id="fig|1125699.3.peg.337"/>
<keyword evidence="8 16" id="KW-1133">Transmembrane helix</keyword>
<comment type="caution">
    <text evidence="18">The sequence shown here is derived from an EMBL/GenBank/DDBJ whole genome shotgun (WGS) entry which is preliminary data.</text>
</comment>
<dbReference type="CDD" id="cd01879">
    <property type="entry name" value="FeoB"/>
    <property type="match status" value="1"/>
</dbReference>
<feature type="domain" description="FeoB-type G" evidence="17">
    <location>
        <begin position="2"/>
        <end position="163"/>
    </location>
</feature>
<dbReference type="PANTHER" id="PTHR43185:SF1">
    <property type="entry name" value="FE(2+) TRANSPORTER FEOB"/>
    <property type="match status" value="1"/>
</dbReference>
<evidence type="ECO:0000256" key="12">
    <source>
        <dbReference type="ARBA" id="ARBA00023136"/>
    </source>
</evidence>
<feature type="transmembrane region" description="Helical" evidence="16">
    <location>
        <begin position="463"/>
        <end position="482"/>
    </location>
</feature>
<proteinExistence type="inferred from homology"/>
<evidence type="ECO:0000256" key="5">
    <source>
        <dbReference type="ARBA" id="ARBA00022519"/>
    </source>
</evidence>
<protein>
    <recommendedName>
        <fullName evidence="13 16">Ferrous iron transport protein B</fullName>
    </recommendedName>
</protein>
<keyword evidence="5" id="KW-0997">Cell inner membrane</keyword>
<dbReference type="STRING" id="1125699.HMPREF9194_00336"/>
<dbReference type="HOGENOM" id="CLU_013350_2_0_12"/>
<comment type="function">
    <text evidence="16">Probable transporter of a GTP-driven Fe(2+) uptake system.</text>
</comment>
<evidence type="ECO:0000256" key="11">
    <source>
        <dbReference type="ARBA" id="ARBA00023134"/>
    </source>
</evidence>
<keyword evidence="9 16" id="KW-0408">Iron</keyword>
<keyword evidence="11 14" id="KW-0342">GTP-binding</keyword>
<sequence length="681" mass="74485">MKYTIALAGNPNCGKTSVFNALTGSRQHVGNWPGVTVDKKEGEYRKDKTVTLLDLPGTYSLSPYSEEEKIAHDYIVNEKPNAVIDIVDGTSIERNLYLTLQILETGVPTVIALNMIDEVEKKGDKIDAKKLSEILGVPVIPTCGRNGKGTDELMKAAVEAAKKGTGVKLAKIYDKGDSEEVIADKRYKYIAEIVKQTVVKASKAAAGKAEETVSDKIDKILTNRFLALPIFAVVMYIMFACALSENFLFLGINGPGRWLESLVGTVWEYLTGLVSSGLEAAGAADWAKGLVVDGIFGGIGAILGFMPLVLVLYVLMAFLEDSGYMARVAFVMDRIFRRFGLSGRSFIPLLMGFGCSVPAIMATRTLESEKDRRITAIITGMVPCGAKLPIFAMFSAIFFPKHTTLIMFAIYMSSIVVAIIVSLLMNKIMFKSAVSNFIMELPQYRWPTVKSVLMLGWEKVKGFGVKAGTVILLSTILIWVLSNFNLGSLNGKNLKESEAAGEEPTVMCAMDDSFMASIGNFIAPIFKPLGFGEWRPAVGVVTGWIAKENVVVTFAQLYSDDTSEEYLAEFFGKMSAEELEELGFENGEYDPEAAPDIYSEGILFEGADENALPTMKKDIRTPNAALAYMLFNLLCMPCFAAVGSMKRELKTWKKTLGGVGIQMGTAYIVALLVYWIGFLFI</sequence>
<evidence type="ECO:0000256" key="16">
    <source>
        <dbReference type="RuleBase" id="RU362098"/>
    </source>
</evidence>
<evidence type="ECO:0000256" key="7">
    <source>
        <dbReference type="ARBA" id="ARBA00022741"/>
    </source>
</evidence>
<dbReference type="NCBIfam" id="TIGR00437">
    <property type="entry name" value="feoB"/>
    <property type="match status" value="1"/>
</dbReference>
<keyword evidence="6 16" id="KW-0812">Transmembrane</keyword>
<feature type="binding site" evidence="15">
    <location>
        <position position="23"/>
    </location>
    <ligand>
        <name>Mg(2+)</name>
        <dbReference type="ChEBI" id="CHEBI:18420"/>
        <label>2</label>
    </ligand>
</feature>
<dbReference type="Gene3D" id="3.40.50.300">
    <property type="entry name" value="P-loop containing nucleotide triphosphate hydrolases"/>
    <property type="match status" value="1"/>
</dbReference>
<organism evidence="18 19">
    <name type="scientific">Treponema maltophilum ATCC 51939</name>
    <dbReference type="NCBI Taxonomy" id="1125699"/>
    <lineage>
        <taxon>Bacteria</taxon>
        <taxon>Pseudomonadati</taxon>
        <taxon>Spirochaetota</taxon>
        <taxon>Spirochaetia</taxon>
        <taxon>Spirochaetales</taxon>
        <taxon>Treponemataceae</taxon>
        <taxon>Treponema</taxon>
    </lineage>
</organism>
<dbReference type="GO" id="GO:0046872">
    <property type="term" value="F:metal ion binding"/>
    <property type="evidence" value="ECO:0007669"/>
    <property type="project" value="UniProtKB-KW"/>
</dbReference>
<dbReference type="InterPro" id="IPR011640">
    <property type="entry name" value="Fe2_transport_prot_B_C"/>
</dbReference>
<dbReference type="InterPro" id="IPR027417">
    <property type="entry name" value="P-loop_NTPase"/>
</dbReference>
<evidence type="ECO:0000256" key="10">
    <source>
        <dbReference type="ARBA" id="ARBA00023065"/>
    </source>
</evidence>
<evidence type="ECO:0000256" key="1">
    <source>
        <dbReference type="ARBA" id="ARBA00004429"/>
    </source>
</evidence>
<feature type="binding site" evidence="14">
    <location>
        <begin position="114"/>
        <end position="117"/>
    </location>
    <ligand>
        <name>GTP</name>
        <dbReference type="ChEBI" id="CHEBI:37565"/>
        <label>1</label>
    </ligand>
</feature>
<evidence type="ECO:0000256" key="15">
    <source>
        <dbReference type="PIRSR" id="PIRSR603373-2"/>
    </source>
</evidence>
<name>S3K279_TREMA</name>
<evidence type="ECO:0000256" key="3">
    <source>
        <dbReference type="ARBA" id="ARBA00022475"/>
    </source>
</evidence>
<feature type="transmembrane region" description="Helical" evidence="16">
    <location>
        <begin position="339"/>
        <end position="362"/>
    </location>
</feature>
<dbReference type="GO" id="GO:0005886">
    <property type="term" value="C:plasma membrane"/>
    <property type="evidence" value="ECO:0007669"/>
    <property type="project" value="UniProtKB-SubCell"/>
</dbReference>
<dbReference type="PANTHER" id="PTHR43185">
    <property type="entry name" value="FERROUS IRON TRANSPORT PROTEIN B"/>
    <property type="match status" value="1"/>
</dbReference>
<keyword evidence="15" id="KW-0460">Magnesium</keyword>
<dbReference type="Pfam" id="PF07670">
    <property type="entry name" value="Gate"/>
    <property type="match status" value="2"/>
</dbReference>
<keyword evidence="2 16" id="KW-0813">Transport</keyword>
<dbReference type="SUPFAM" id="SSF52540">
    <property type="entry name" value="P-loop containing nucleoside triphosphate hydrolases"/>
    <property type="match status" value="1"/>
</dbReference>
<dbReference type="Pfam" id="PF02421">
    <property type="entry name" value="FeoB_N"/>
    <property type="match status" value="1"/>
</dbReference>
<feature type="binding site" evidence="14">
    <location>
        <begin position="34"/>
        <end position="38"/>
    </location>
    <ligand>
        <name>GTP</name>
        <dbReference type="ChEBI" id="CHEBI:37565"/>
        <label>1</label>
    </ligand>
</feature>
<evidence type="ECO:0000256" key="2">
    <source>
        <dbReference type="ARBA" id="ARBA00022448"/>
    </source>
</evidence>
<keyword evidence="10" id="KW-0406">Ion transport</keyword>
<reference evidence="18 19" key="1">
    <citation type="submission" date="2013-04" db="EMBL/GenBank/DDBJ databases">
        <title>The Genome Sequence of Treponema maltophilum ATCC 51939.</title>
        <authorList>
            <consortium name="The Broad Institute Genomics Platform"/>
            <person name="Earl A."/>
            <person name="Ward D."/>
            <person name="Feldgarden M."/>
            <person name="Gevers D."/>
            <person name="Leonetti C."/>
            <person name="Blanton J.M."/>
            <person name="Dewhirst F.E."/>
            <person name="Izard J."/>
            <person name="Walker B."/>
            <person name="Young S."/>
            <person name="Zeng Q."/>
            <person name="Gargeya S."/>
            <person name="Fitzgerald M."/>
            <person name="Haas B."/>
            <person name="Abouelleil A."/>
            <person name="Allen A.W."/>
            <person name="Alvarado L."/>
            <person name="Arachchi H.M."/>
            <person name="Berlin A.M."/>
            <person name="Chapman S.B."/>
            <person name="Gainer-Dewar J."/>
            <person name="Goldberg J."/>
            <person name="Griggs A."/>
            <person name="Gujja S."/>
            <person name="Hansen M."/>
            <person name="Howarth C."/>
            <person name="Imamovic A."/>
            <person name="Ireland A."/>
            <person name="Larimer J."/>
            <person name="McCowan C."/>
            <person name="Murphy C."/>
            <person name="Pearson M."/>
            <person name="Poon T.W."/>
            <person name="Priest M."/>
            <person name="Roberts A."/>
            <person name="Saif S."/>
            <person name="Shea T."/>
            <person name="Sisk P."/>
            <person name="Sykes S."/>
            <person name="Wortman J."/>
            <person name="Nusbaum C."/>
            <person name="Birren B."/>
        </authorList>
    </citation>
    <scope>NUCLEOTIDE SEQUENCE [LARGE SCALE GENOMIC DNA]</scope>
    <source>
        <strain evidence="18 19">ATCC 51939</strain>
    </source>
</reference>
<keyword evidence="19" id="KW-1185">Reference proteome</keyword>
<evidence type="ECO:0000256" key="6">
    <source>
        <dbReference type="ARBA" id="ARBA00022692"/>
    </source>
</evidence>
<feature type="transmembrane region" description="Helical" evidence="16">
    <location>
        <begin position="374"/>
        <end position="399"/>
    </location>
</feature>
<evidence type="ECO:0000256" key="14">
    <source>
        <dbReference type="PIRSR" id="PIRSR603373-1"/>
    </source>
</evidence>
<dbReference type="InterPro" id="IPR011642">
    <property type="entry name" value="Gate_dom"/>
</dbReference>
<feature type="binding site" evidence="15">
    <location>
        <position position="20"/>
    </location>
    <ligand>
        <name>Mg(2+)</name>
        <dbReference type="ChEBI" id="CHEBI:18420"/>
        <label>2</label>
    </ligand>
</feature>
<dbReference type="OrthoDB" id="9809127at2"/>
<dbReference type="EMBL" id="ATFF01000002">
    <property type="protein sequence ID" value="EPF32338.1"/>
    <property type="molecule type" value="Genomic_DNA"/>
</dbReference>
<dbReference type="FunFam" id="3.40.50.300:FF:000426">
    <property type="entry name" value="Ferrous iron transport protein B"/>
    <property type="match status" value="1"/>
</dbReference>
<evidence type="ECO:0000256" key="8">
    <source>
        <dbReference type="ARBA" id="ARBA00022989"/>
    </source>
</evidence>
<comment type="subcellular location">
    <subcellularLocation>
        <location evidence="1 16">Cell inner membrane</location>
        <topology evidence="1 16">Multi-pass membrane protein</topology>
    </subcellularLocation>
</comment>
<feature type="binding site" evidence="14">
    <location>
        <begin position="9"/>
        <end position="16"/>
    </location>
    <ligand>
        <name>GTP</name>
        <dbReference type="ChEBI" id="CHEBI:37565"/>
        <label>1</label>
    </ligand>
</feature>
<feature type="transmembrane region" description="Helical" evidence="16">
    <location>
        <begin position="655"/>
        <end position="676"/>
    </location>
</feature>
<dbReference type="Proteomes" id="UP000014541">
    <property type="component" value="Unassembled WGS sequence"/>
</dbReference>
<evidence type="ECO:0000313" key="18">
    <source>
        <dbReference type="EMBL" id="EPF32338.1"/>
    </source>
</evidence>
<dbReference type="GO" id="GO:0005525">
    <property type="term" value="F:GTP binding"/>
    <property type="evidence" value="ECO:0007669"/>
    <property type="project" value="UniProtKB-KW"/>
</dbReference>